<dbReference type="SUPFAM" id="SSF81593">
    <property type="entry name" value="Nucleotidyltransferase substrate binding subunit/domain"/>
    <property type="match status" value="1"/>
</dbReference>
<dbReference type="InterPro" id="IPR007842">
    <property type="entry name" value="HEPN_dom"/>
</dbReference>
<name>A0A1F6Y5F8_9BACT</name>
<dbReference type="PROSITE" id="PS50910">
    <property type="entry name" value="HEPN"/>
    <property type="match status" value="1"/>
</dbReference>
<dbReference type="Gene3D" id="1.20.120.330">
    <property type="entry name" value="Nucleotidyltransferases domain 2"/>
    <property type="match status" value="1"/>
</dbReference>
<dbReference type="AlphaFoldDB" id="A0A1F6Y5F8"/>
<sequence>MNQEEIVEYWIKASDSDFELSKNLFSNKRFSYCLFFVHLSTEKLLKGLIVHKTSNPAPYEHNLVRLAEAAGIKYSEEQLAVKL</sequence>
<feature type="domain" description="HEPN" evidence="1">
    <location>
        <begin position="11"/>
        <end position="83"/>
    </location>
</feature>
<organism evidence="2 3">
    <name type="scientific">Candidatus Nomurabacteria bacterium RIFCSPLOWO2_02_FULL_40_67</name>
    <dbReference type="NCBI Taxonomy" id="1801787"/>
    <lineage>
        <taxon>Bacteria</taxon>
        <taxon>Candidatus Nomuraibacteriota</taxon>
    </lineage>
</organism>
<dbReference type="Pfam" id="PF05168">
    <property type="entry name" value="HEPN"/>
    <property type="match status" value="1"/>
</dbReference>
<evidence type="ECO:0000259" key="1">
    <source>
        <dbReference type="PROSITE" id="PS50910"/>
    </source>
</evidence>
<evidence type="ECO:0000313" key="2">
    <source>
        <dbReference type="EMBL" id="OGJ01594.1"/>
    </source>
</evidence>
<dbReference type="EMBL" id="MFVL01000014">
    <property type="protein sequence ID" value="OGJ01594.1"/>
    <property type="molecule type" value="Genomic_DNA"/>
</dbReference>
<reference evidence="2 3" key="1">
    <citation type="journal article" date="2016" name="Nat. Commun.">
        <title>Thousands of microbial genomes shed light on interconnected biogeochemical processes in an aquifer system.</title>
        <authorList>
            <person name="Anantharaman K."/>
            <person name="Brown C.T."/>
            <person name="Hug L.A."/>
            <person name="Sharon I."/>
            <person name="Castelle C.J."/>
            <person name="Probst A.J."/>
            <person name="Thomas B.C."/>
            <person name="Singh A."/>
            <person name="Wilkins M.J."/>
            <person name="Karaoz U."/>
            <person name="Brodie E.L."/>
            <person name="Williams K.H."/>
            <person name="Hubbard S.S."/>
            <person name="Banfield J.F."/>
        </authorList>
    </citation>
    <scope>NUCLEOTIDE SEQUENCE [LARGE SCALE GENOMIC DNA]</scope>
</reference>
<dbReference type="Proteomes" id="UP000177693">
    <property type="component" value="Unassembled WGS sequence"/>
</dbReference>
<protein>
    <recommendedName>
        <fullName evidence="1">HEPN domain-containing protein</fullName>
    </recommendedName>
</protein>
<comment type="caution">
    <text evidence="2">The sequence shown here is derived from an EMBL/GenBank/DDBJ whole genome shotgun (WGS) entry which is preliminary data.</text>
</comment>
<gene>
    <name evidence="2" type="ORF">A3I23_00830</name>
</gene>
<proteinExistence type="predicted"/>
<evidence type="ECO:0000313" key="3">
    <source>
        <dbReference type="Proteomes" id="UP000177693"/>
    </source>
</evidence>
<accession>A0A1F6Y5F8</accession>